<gene>
    <name evidence="2" type="ORF">AVDCRST_MAG02-2045</name>
</gene>
<feature type="non-terminal residue" evidence="2">
    <location>
        <position position="92"/>
    </location>
</feature>
<feature type="compositionally biased region" description="Gly residues" evidence="1">
    <location>
        <begin position="1"/>
        <end position="17"/>
    </location>
</feature>
<dbReference type="AlphaFoldDB" id="A0A6J4R092"/>
<protein>
    <submittedName>
        <fullName evidence="2">Uncharacterized protein</fullName>
    </submittedName>
</protein>
<proteinExistence type="predicted"/>
<feature type="region of interest" description="Disordered" evidence="1">
    <location>
        <begin position="1"/>
        <end position="92"/>
    </location>
</feature>
<name>A0A6J4R092_9ACTN</name>
<evidence type="ECO:0000256" key="1">
    <source>
        <dbReference type="SAM" id="MobiDB-lite"/>
    </source>
</evidence>
<accession>A0A6J4R092</accession>
<evidence type="ECO:0000313" key="2">
    <source>
        <dbReference type="EMBL" id="CAA9460295.1"/>
    </source>
</evidence>
<organism evidence="2">
    <name type="scientific">uncultured Rubrobacteraceae bacterium</name>
    <dbReference type="NCBI Taxonomy" id="349277"/>
    <lineage>
        <taxon>Bacteria</taxon>
        <taxon>Bacillati</taxon>
        <taxon>Actinomycetota</taxon>
        <taxon>Rubrobacteria</taxon>
        <taxon>Rubrobacterales</taxon>
        <taxon>Rubrobacteraceae</taxon>
        <taxon>environmental samples</taxon>
    </lineage>
</organism>
<reference evidence="2" key="1">
    <citation type="submission" date="2020-02" db="EMBL/GenBank/DDBJ databases">
        <authorList>
            <person name="Meier V. D."/>
        </authorList>
    </citation>
    <scope>NUCLEOTIDE SEQUENCE</scope>
    <source>
        <strain evidence="2">AVDCRST_MAG02</strain>
    </source>
</reference>
<feature type="compositionally biased region" description="Basic and acidic residues" evidence="1">
    <location>
        <begin position="25"/>
        <end position="42"/>
    </location>
</feature>
<sequence length="92" mass="9179">VGRPGGAAPGPEGGGGPALLPGHGRGRDVPGGRGSTARDHRVAVARRPQGPCLGAAPVVPLACRARHRGAHSKTSALRPPDQRPGRRQGPGV</sequence>
<dbReference type="EMBL" id="CADCVH010000072">
    <property type="protein sequence ID" value="CAA9460295.1"/>
    <property type="molecule type" value="Genomic_DNA"/>
</dbReference>
<feature type="non-terminal residue" evidence="2">
    <location>
        <position position="1"/>
    </location>
</feature>